<evidence type="ECO:0000256" key="3">
    <source>
        <dbReference type="ARBA" id="ARBA00023015"/>
    </source>
</evidence>
<reference evidence="7" key="1">
    <citation type="submission" date="2023-10" db="EMBL/GenBank/DDBJ databases">
        <authorList>
            <person name="Hackl T."/>
        </authorList>
    </citation>
    <scope>NUCLEOTIDE SEQUENCE</scope>
</reference>
<dbReference type="AlphaFoldDB" id="A0AAI8VSQ3"/>
<dbReference type="Proteomes" id="UP001295740">
    <property type="component" value="Unassembled WGS sequence"/>
</dbReference>
<feature type="compositionally biased region" description="Basic and acidic residues" evidence="6">
    <location>
        <begin position="179"/>
        <end position="190"/>
    </location>
</feature>
<evidence type="ECO:0000256" key="2">
    <source>
        <dbReference type="ARBA" id="ARBA00005942"/>
    </source>
</evidence>
<gene>
    <name evidence="7" type="ORF">KHLLAP_LOCUS10245</name>
</gene>
<feature type="compositionally biased region" description="Basic and acidic residues" evidence="6">
    <location>
        <begin position="293"/>
        <end position="306"/>
    </location>
</feature>
<evidence type="ECO:0000256" key="6">
    <source>
        <dbReference type="SAM" id="MobiDB-lite"/>
    </source>
</evidence>
<feature type="compositionally biased region" description="Polar residues" evidence="6">
    <location>
        <begin position="9"/>
        <end position="23"/>
    </location>
</feature>
<keyword evidence="5" id="KW-0539">Nucleus</keyword>
<feature type="compositionally biased region" description="Basic residues" evidence="6">
    <location>
        <begin position="153"/>
        <end position="163"/>
    </location>
</feature>
<organism evidence="7 8">
    <name type="scientific">Anthostomella pinea</name>
    <dbReference type="NCBI Taxonomy" id="933095"/>
    <lineage>
        <taxon>Eukaryota</taxon>
        <taxon>Fungi</taxon>
        <taxon>Dikarya</taxon>
        <taxon>Ascomycota</taxon>
        <taxon>Pezizomycotina</taxon>
        <taxon>Sordariomycetes</taxon>
        <taxon>Xylariomycetidae</taxon>
        <taxon>Xylariales</taxon>
        <taxon>Xylariaceae</taxon>
        <taxon>Anthostomella</taxon>
    </lineage>
</organism>
<proteinExistence type="inferred from homology"/>
<feature type="region of interest" description="Disordered" evidence="6">
    <location>
        <begin position="290"/>
        <end position="325"/>
    </location>
</feature>
<dbReference type="InterPro" id="IPR009332">
    <property type="entry name" value="Med22"/>
</dbReference>
<evidence type="ECO:0000256" key="4">
    <source>
        <dbReference type="ARBA" id="ARBA00023163"/>
    </source>
</evidence>
<evidence type="ECO:0000313" key="8">
    <source>
        <dbReference type="Proteomes" id="UP001295740"/>
    </source>
</evidence>
<dbReference type="Pfam" id="PF06179">
    <property type="entry name" value="Med22"/>
    <property type="match status" value="1"/>
</dbReference>
<feature type="compositionally biased region" description="Basic and acidic residues" evidence="6">
    <location>
        <begin position="40"/>
        <end position="52"/>
    </location>
</feature>
<feature type="compositionally biased region" description="Low complexity" evidence="6">
    <location>
        <begin position="122"/>
        <end position="141"/>
    </location>
</feature>
<dbReference type="GO" id="GO:0003712">
    <property type="term" value="F:transcription coregulator activity"/>
    <property type="evidence" value="ECO:0007669"/>
    <property type="project" value="InterPro"/>
</dbReference>
<evidence type="ECO:0000313" key="7">
    <source>
        <dbReference type="EMBL" id="CAJ2509777.1"/>
    </source>
</evidence>
<accession>A0AAI8VSQ3</accession>
<dbReference type="GO" id="GO:0006357">
    <property type="term" value="P:regulation of transcription by RNA polymerase II"/>
    <property type="evidence" value="ECO:0007669"/>
    <property type="project" value="InterPro"/>
</dbReference>
<sequence length="325" mass="35989">MGSPEMVDESQQPAENMVMNSKSAQDDNGLHTPGPAGVRQENDASARGDEHTVGLAVRQFRRPGVEGHVERAGLPVADAHNDANESLNPASQLEGATYPPHPQPSLPPPPSLYGRLIYDGKQAAQQEPQHQQAQQQQQGPQPSDPSTSTMPRRTTKKKQKKPSQNHARVAQTASYAPKPSERANKSDLMDRHQRAMAQILTRFRNMVMAATEPLPRTAIIEHAVLNRMTMETETRALITEVEGLLSLTREIKVLWMRGSLRQPGEDDSREAEIDQKAFAVQELYRQLMVMKNRSSEMKKDDDDAKKKQQGGQEQEQQGNGGGNTA</sequence>
<protein>
    <submittedName>
        <fullName evidence="7">Uu.00g056770.m01.CDS01</fullName>
    </submittedName>
</protein>
<evidence type="ECO:0000256" key="1">
    <source>
        <dbReference type="ARBA" id="ARBA00004123"/>
    </source>
</evidence>
<dbReference type="GO" id="GO:0016592">
    <property type="term" value="C:mediator complex"/>
    <property type="evidence" value="ECO:0007669"/>
    <property type="project" value="InterPro"/>
</dbReference>
<evidence type="ECO:0000256" key="5">
    <source>
        <dbReference type="ARBA" id="ARBA00023242"/>
    </source>
</evidence>
<dbReference type="EMBL" id="CAUWAG010000013">
    <property type="protein sequence ID" value="CAJ2509777.1"/>
    <property type="molecule type" value="Genomic_DNA"/>
</dbReference>
<comment type="subcellular location">
    <subcellularLocation>
        <location evidence="1">Nucleus</location>
    </subcellularLocation>
</comment>
<comment type="similarity">
    <text evidence="2">Belongs to the Mediator complex subunit 22 family.</text>
</comment>
<feature type="region of interest" description="Disordered" evidence="6">
    <location>
        <begin position="1"/>
        <end position="190"/>
    </location>
</feature>
<name>A0AAI8VSQ3_9PEZI</name>
<keyword evidence="8" id="KW-1185">Reference proteome</keyword>
<keyword evidence="3" id="KW-0805">Transcription regulation</keyword>
<feature type="compositionally biased region" description="Pro residues" evidence="6">
    <location>
        <begin position="99"/>
        <end position="111"/>
    </location>
</feature>
<comment type="caution">
    <text evidence="7">The sequence shown here is derived from an EMBL/GenBank/DDBJ whole genome shotgun (WGS) entry which is preliminary data.</text>
</comment>
<keyword evidence="4" id="KW-0804">Transcription</keyword>